<dbReference type="Gene3D" id="1.10.10.60">
    <property type="entry name" value="Homeodomain-like"/>
    <property type="match status" value="2"/>
</dbReference>
<dbReference type="InterPro" id="IPR003313">
    <property type="entry name" value="AraC-bd"/>
</dbReference>
<dbReference type="Pfam" id="PF12833">
    <property type="entry name" value="HTH_18"/>
    <property type="match status" value="1"/>
</dbReference>
<evidence type="ECO:0000256" key="2">
    <source>
        <dbReference type="ARBA" id="ARBA00023125"/>
    </source>
</evidence>
<evidence type="ECO:0000256" key="3">
    <source>
        <dbReference type="ARBA" id="ARBA00023163"/>
    </source>
</evidence>
<dbReference type="InterPro" id="IPR018060">
    <property type="entry name" value="HTH_AraC"/>
</dbReference>
<evidence type="ECO:0000313" key="5">
    <source>
        <dbReference type="EMBL" id="GGA24454.1"/>
    </source>
</evidence>
<name>A0ABQ1FQP6_9BACL</name>
<dbReference type="EMBL" id="BMHF01000001">
    <property type="protein sequence ID" value="GGA24454.1"/>
    <property type="molecule type" value="Genomic_DNA"/>
</dbReference>
<dbReference type="PANTHER" id="PTHR43280">
    <property type="entry name" value="ARAC-FAMILY TRANSCRIPTIONAL REGULATOR"/>
    <property type="match status" value="1"/>
</dbReference>
<dbReference type="PROSITE" id="PS01124">
    <property type="entry name" value="HTH_ARAC_FAMILY_2"/>
    <property type="match status" value="1"/>
</dbReference>
<sequence length="295" mass="33925">MQMLQLDVPPFPLLAAVGQTVWPPGITHAERCFEAYDLILCSKGMLYMEENGVRYEVGEGQMLILEPGKHHRGYRPTESETEVYWIHFRYPQGEGARVLDPDSQWQTRLQRTDQDIEPPTGAVNIPKYADVDMGTVLPLINELLDLHNTLTYSRTYELQIGFGKLLIALQNGLREGGPLPLSYRLSEKVAAYLAEGLEKPFNSAEMERDLHYHFDYLARCLKKHTGMSPIAFRHHLQIERAKRLLAYTDHSLVRVGEMCGFRDPNYFTRLFKRAAAMTPGAYRNRYQIFRSNSNT</sequence>
<gene>
    <name evidence="5" type="primary">yisR</name>
    <name evidence="5" type="ORF">GCM10010917_06630</name>
</gene>
<feature type="domain" description="HTH araC/xylS-type" evidence="4">
    <location>
        <begin position="187"/>
        <end position="285"/>
    </location>
</feature>
<dbReference type="PROSITE" id="PS00041">
    <property type="entry name" value="HTH_ARAC_FAMILY_1"/>
    <property type="match status" value="1"/>
</dbReference>
<evidence type="ECO:0000313" key="6">
    <source>
        <dbReference type="Proteomes" id="UP000609323"/>
    </source>
</evidence>
<accession>A0ABQ1FQP6</accession>
<dbReference type="SUPFAM" id="SSF46689">
    <property type="entry name" value="Homeodomain-like"/>
    <property type="match status" value="1"/>
</dbReference>
<dbReference type="RefSeq" id="WP_094093165.1">
    <property type="nucleotide sequence ID" value="NZ_BMHF01000001.1"/>
</dbReference>
<organism evidence="5 6">
    <name type="scientific">Paenibacillus physcomitrellae</name>
    <dbReference type="NCBI Taxonomy" id="1619311"/>
    <lineage>
        <taxon>Bacteria</taxon>
        <taxon>Bacillati</taxon>
        <taxon>Bacillota</taxon>
        <taxon>Bacilli</taxon>
        <taxon>Bacillales</taxon>
        <taxon>Paenibacillaceae</taxon>
        <taxon>Paenibacillus</taxon>
    </lineage>
</organism>
<dbReference type="InterPro" id="IPR009057">
    <property type="entry name" value="Homeodomain-like_sf"/>
</dbReference>
<dbReference type="PANTHER" id="PTHR43280:SF30">
    <property type="entry name" value="MMSAB OPERON REGULATORY PROTEIN"/>
    <property type="match status" value="1"/>
</dbReference>
<dbReference type="SMART" id="SM00342">
    <property type="entry name" value="HTH_ARAC"/>
    <property type="match status" value="1"/>
</dbReference>
<dbReference type="Proteomes" id="UP000609323">
    <property type="component" value="Unassembled WGS sequence"/>
</dbReference>
<proteinExistence type="predicted"/>
<dbReference type="InterPro" id="IPR018062">
    <property type="entry name" value="HTH_AraC-typ_CS"/>
</dbReference>
<comment type="caution">
    <text evidence="5">The sequence shown here is derived from an EMBL/GenBank/DDBJ whole genome shotgun (WGS) entry which is preliminary data.</text>
</comment>
<dbReference type="InterPro" id="IPR014710">
    <property type="entry name" value="RmlC-like_jellyroll"/>
</dbReference>
<keyword evidence="6" id="KW-1185">Reference proteome</keyword>
<keyword evidence="3" id="KW-0804">Transcription</keyword>
<protein>
    <submittedName>
        <fullName evidence="5">HTH-type transcriptional regulator YisR</fullName>
    </submittedName>
</protein>
<evidence type="ECO:0000259" key="4">
    <source>
        <dbReference type="PROSITE" id="PS01124"/>
    </source>
</evidence>
<evidence type="ECO:0000256" key="1">
    <source>
        <dbReference type="ARBA" id="ARBA00023015"/>
    </source>
</evidence>
<dbReference type="SUPFAM" id="SSF51215">
    <property type="entry name" value="Regulatory protein AraC"/>
    <property type="match status" value="1"/>
</dbReference>
<keyword evidence="1" id="KW-0805">Transcription regulation</keyword>
<keyword evidence="2" id="KW-0238">DNA-binding</keyword>
<dbReference type="InterPro" id="IPR037923">
    <property type="entry name" value="HTH-like"/>
</dbReference>
<reference evidence="6" key="1">
    <citation type="journal article" date="2019" name="Int. J. Syst. Evol. Microbiol.">
        <title>The Global Catalogue of Microorganisms (GCM) 10K type strain sequencing project: providing services to taxonomists for standard genome sequencing and annotation.</title>
        <authorList>
            <consortium name="The Broad Institute Genomics Platform"/>
            <consortium name="The Broad Institute Genome Sequencing Center for Infectious Disease"/>
            <person name="Wu L."/>
            <person name="Ma J."/>
        </authorList>
    </citation>
    <scope>NUCLEOTIDE SEQUENCE [LARGE SCALE GENOMIC DNA]</scope>
    <source>
        <strain evidence="6">CGMCC 1.15044</strain>
    </source>
</reference>
<dbReference type="Gene3D" id="2.60.120.10">
    <property type="entry name" value="Jelly Rolls"/>
    <property type="match status" value="1"/>
</dbReference>
<dbReference type="Pfam" id="PF02311">
    <property type="entry name" value="AraC_binding"/>
    <property type="match status" value="1"/>
</dbReference>